<evidence type="ECO:0000256" key="3">
    <source>
        <dbReference type="ARBA" id="ARBA00023085"/>
    </source>
</evidence>
<dbReference type="GO" id="GO:0042545">
    <property type="term" value="P:cell wall modification"/>
    <property type="evidence" value="ECO:0007669"/>
    <property type="project" value="UniProtKB-UniRule"/>
</dbReference>
<organism evidence="7 8">
    <name type="scientific">Zizania palustris</name>
    <name type="common">Northern wild rice</name>
    <dbReference type="NCBI Taxonomy" id="103762"/>
    <lineage>
        <taxon>Eukaryota</taxon>
        <taxon>Viridiplantae</taxon>
        <taxon>Streptophyta</taxon>
        <taxon>Embryophyta</taxon>
        <taxon>Tracheophyta</taxon>
        <taxon>Spermatophyta</taxon>
        <taxon>Magnoliopsida</taxon>
        <taxon>Liliopsida</taxon>
        <taxon>Poales</taxon>
        <taxon>Poaceae</taxon>
        <taxon>BOP clade</taxon>
        <taxon>Oryzoideae</taxon>
        <taxon>Oryzeae</taxon>
        <taxon>Zizaniinae</taxon>
        <taxon>Zizania</taxon>
    </lineage>
</organism>
<dbReference type="OrthoDB" id="2019149at2759"/>
<proteinExistence type="predicted"/>
<keyword evidence="8" id="KW-1185">Reference proteome</keyword>
<dbReference type="InterPro" id="IPR018040">
    <property type="entry name" value="Pectinesterase_Tyr_AS"/>
</dbReference>
<accession>A0A8J5RTW7</accession>
<comment type="pathway">
    <text evidence="1 5">Glycan metabolism; pectin degradation; 2-dehydro-3-deoxy-D-gluconate from pectin: step 1/5.</text>
</comment>
<dbReference type="InterPro" id="IPR033131">
    <property type="entry name" value="Pectinesterase_Asp_AS"/>
</dbReference>
<dbReference type="FunFam" id="2.160.20.10:FF:000001">
    <property type="entry name" value="Pectinesterase"/>
    <property type="match status" value="1"/>
</dbReference>
<gene>
    <name evidence="7" type="ORF">GUJ93_ZPchr0008g11509</name>
</gene>
<comment type="catalytic activity">
    <reaction evidence="5">
        <text>[(1-&gt;4)-alpha-D-galacturonosyl methyl ester](n) + n H2O = [(1-&gt;4)-alpha-D-galacturonosyl](n) + n methanol + n H(+)</text>
        <dbReference type="Rhea" id="RHEA:22380"/>
        <dbReference type="Rhea" id="RHEA-COMP:14570"/>
        <dbReference type="Rhea" id="RHEA-COMP:14573"/>
        <dbReference type="ChEBI" id="CHEBI:15377"/>
        <dbReference type="ChEBI" id="CHEBI:15378"/>
        <dbReference type="ChEBI" id="CHEBI:17790"/>
        <dbReference type="ChEBI" id="CHEBI:140522"/>
        <dbReference type="ChEBI" id="CHEBI:140523"/>
        <dbReference type="EC" id="3.1.1.11"/>
    </reaction>
</comment>
<dbReference type="InterPro" id="IPR000070">
    <property type="entry name" value="Pectinesterase_cat"/>
</dbReference>
<dbReference type="CDD" id="cd15798">
    <property type="entry name" value="PMEI-like_3"/>
    <property type="match status" value="1"/>
</dbReference>
<feature type="active site" evidence="4">
    <location>
        <position position="409"/>
    </location>
</feature>
<evidence type="ECO:0000256" key="5">
    <source>
        <dbReference type="RuleBase" id="RU000589"/>
    </source>
</evidence>
<reference evidence="7" key="1">
    <citation type="journal article" date="2021" name="bioRxiv">
        <title>Whole Genome Assembly and Annotation of Northern Wild Rice, Zizania palustris L., Supports a Whole Genome Duplication in the Zizania Genus.</title>
        <authorList>
            <person name="Haas M."/>
            <person name="Kono T."/>
            <person name="Macchietto M."/>
            <person name="Millas R."/>
            <person name="McGilp L."/>
            <person name="Shao M."/>
            <person name="Duquette J."/>
            <person name="Hirsch C.N."/>
            <person name="Kimball J."/>
        </authorList>
    </citation>
    <scope>NUCLEOTIDE SEQUENCE</scope>
    <source>
        <tissue evidence="7">Fresh leaf tissue</tissue>
    </source>
</reference>
<dbReference type="Proteomes" id="UP000729402">
    <property type="component" value="Unassembled WGS sequence"/>
</dbReference>
<keyword evidence="2 5" id="KW-0378">Hydrolase</keyword>
<name>A0A8J5RTW7_ZIZPA</name>
<keyword evidence="5" id="KW-0134">Cell wall</keyword>
<feature type="domain" description="Pectinesterase inhibitor" evidence="6">
    <location>
        <begin position="39"/>
        <end position="202"/>
    </location>
</feature>
<dbReference type="PROSITE" id="PS00800">
    <property type="entry name" value="PECTINESTERASE_1"/>
    <property type="match status" value="1"/>
</dbReference>
<dbReference type="GO" id="GO:0045490">
    <property type="term" value="P:pectin catabolic process"/>
    <property type="evidence" value="ECO:0007669"/>
    <property type="project" value="UniProtKB-UniRule"/>
</dbReference>
<dbReference type="EC" id="3.1.1.11" evidence="5"/>
<evidence type="ECO:0000256" key="2">
    <source>
        <dbReference type="ARBA" id="ARBA00022801"/>
    </source>
</evidence>
<dbReference type="AlphaFoldDB" id="A0A8J5RTW7"/>
<reference evidence="7" key="2">
    <citation type="submission" date="2021-02" db="EMBL/GenBank/DDBJ databases">
        <authorList>
            <person name="Kimball J.A."/>
            <person name="Haas M.W."/>
            <person name="Macchietto M."/>
            <person name="Kono T."/>
            <person name="Duquette J."/>
            <person name="Shao M."/>
        </authorList>
    </citation>
    <scope>NUCLEOTIDE SEQUENCE</scope>
    <source>
        <tissue evidence="7">Fresh leaf tissue</tissue>
    </source>
</reference>
<comment type="subcellular location">
    <subcellularLocation>
        <location evidence="5">Secreted</location>
        <location evidence="5">Cell wall</location>
    </subcellularLocation>
</comment>
<keyword evidence="5" id="KW-0961">Cell wall biogenesis/degradation</keyword>
<keyword evidence="5" id="KW-0732">Signal</keyword>
<evidence type="ECO:0000256" key="1">
    <source>
        <dbReference type="ARBA" id="ARBA00005184"/>
    </source>
</evidence>
<feature type="chain" id="PRO_5035489342" description="Pectinesterase" evidence="5">
    <location>
        <begin position="29"/>
        <end position="612"/>
    </location>
</feature>
<comment type="caution">
    <text evidence="7">The sequence shown here is derived from an EMBL/GenBank/DDBJ whole genome shotgun (WGS) entry which is preliminary data.</text>
</comment>
<comment type="function">
    <text evidence="5">Acts in the modification of cell walls via demethylesterification of cell wall pectin.</text>
</comment>
<sequence length="612" mass="65747">MPPLQGKPGPLLVLLAVALAAAATAVAASDDDTVLFYPSAEAAAVAHCDGTLYPELCLSTLANIPDLHKKPLPDVICSTVNHTEYAIAATDSNCSHYLNNKSLTAQDRLAISDCMELLATTMDELQATTSDLNSPSVSTNFSASTAAKRATMDHVVTVLSAAITNQDTCLEGFTYENGAKVRHYVEPRINHVSHMVSNSLAMAKKLPGTSAVVGGTTSESEAAQRQPFVGYGQMVKGFPRWVKPGDRRLLQAPASGITADAVVAKDGSGGYTTVSAAVAAAPSNSKKRYVIHIKAGVYMENVEVGKKQTNLMFIGDGIGKTVIKASRNVVDGSTTFRSATVAVVGNNFLARDLTIENSAGPSKHQAVALRVGADLSAFYRCSFVGYQDTLYVHSLRQFFRECDIYGTVDFIFGNSAVVFQSCNLYARRPLPNQSNIFTAQGREDPNQNTGISIQKCKVSAASDLAAVQSSFKTYLGRPWKQYSRTVYMQSQLDSVVNPAGWLEWSGNFALDTLYYGEYQNTGPGADTSNRVKWKGHRVITSASEASTFTVGNFIDGDVWLAGTSIPIPSPSACNYSWRAVATSVRRSHVCRRLHAAVLNQLYFSSIFGSGVR</sequence>
<keyword evidence="3 5" id="KW-0063">Aspartyl esterase</keyword>
<evidence type="ECO:0000313" key="8">
    <source>
        <dbReference type="Proteomes" id="UP000729402"/>
    </source>
</evidence>
<feature type="signal peptide" evidence="5">
    <location>
        <begin position="1"/>
        <end position="28"/>
    </location>
</feature>
<dbReference type="GO" id="GO:0004857">
    <property type="term" value="F:enzyme inhibitor activity"/>
    <property type="evidence" value="ECO:0007669"/>
    <property type="project" value="InterPro"/>
</dbReference>
<dbReference type="PANTHER" id="PTHR31707">
    <property type="entry name" value="PECTINESTERASE"/>
    <property type="match status" value="1"/>
</dbReference>
<dbReference type="Pfam" id="PF01095">
    <property type="entry name" value="Pectinesterase"/>
    <property type="match status" value="1"/>
</dbReference>
<dbReference type="InterPro" id="IPR006501">
    <property type="entry name" value="Pectinesterase_inhib_dom"/>
</dbReference>
<keyword evidence="5" id="KW-0964">Secreted</keyword>
<dbReference type="NCBIfam" id="TIGR01614">
    <property type="entry name" value="PME_inhib"/>
    <property type="match status" value="1"/>
</dbReference>
<dbReference type="Pfam" id="PF04043">
    <property type="entry name" value="PMEI"/>
    <property type="match status" value="1"/>
</dbReference>
<evidence type="ECO:0000259" key="6">
    <source>
        <dbReference type="SMART" id="SM00856"/>
    </source>
</evidence>
<dbReference type="GO" id="GO:0030599">
    <property type="term" value="F:pectinesterase activity"/>
    <property type="evidence" value="ECO:0007669"/>
    <property type="project" value="UniProtKB-UniRule"/>
</dbReference>
<dbReference type="SMART" id="SM00856">
    <property type="entry name" value="PMEI"/>
    <property type="match status" value="1"/>
</dbReference>
<dbReference type="PROSITE" id="PS00503">
    <property type="entry name" value="PECTINESTERASE_2"/>
    <property type="match status" value="1"/>
</dbReference>
<protein>
    <recommendedName>
        <fullName evidence="5">Pectinesterase</fullName>
        <ecNumber evidence="5">3.1.1.11</ecNumber>
    </recommendedName>
</protein>
<evidence type="ECO:0000313" key="7">
    <source>
        <dbReference type="EMBL" id="KAG8045336.1"/>
    </source>
</evidence>
<evidence type="ECO:0000256" key="4">
    <source>
        <dbReference type="PROSITE-ProRule" id="PRU10040"/>
    </source>
</evidence>
<dbReference type="EMBL" id="JAAALK010000290">
    <property type="protein sequence ID" value="KAG8045336.1"/>
    <property type="molecule type" value="Genomic_DNA"/>
</dbReference>
<dbReference type="UniPathway" id="UPA00545">
    <property type="reaction ID" value="UER00823"/>
</dbReference>